<organism evidence="1 2">
    <name type="scientific">Pistacia integerrima</name>
    <dbReference type="NCBI Taxonomy" id="434235"/>
    <lineage>
        <taxon>Eukaryota</taxon>
        <taxon>Viridiplantae</taxon>
        <taxon>Streptophyta</taxon>
        <taxon>Embryophyta</taxon>
        <taxon>Tracheophyta</taxon>
        <taxon>Spermatophyta</taxon>
        <taxon>Magnoliopsida</taxon>
        <taxon>eudicotyledons</taxon>
        <taxon>Gunneridae</taxon>
        <taxon>Pentapetalae</taxon>
        <taxon>rosids</taxon>
        <taxon>malvids</taxon>
        <taxon>Sapindales</taxon>
        <taxon>Anacardiaceae</taxon>
        <taxon>Pistacia</taxon>
    </lineage>
</organism>
<dbReference type="Proteomes" id="UP001163603">
    <property type="component" value="Chromosome 13"/>
</dbReference>
<comment type="caution">
    <text evidence="1">The sequence shown here is derived from an EMBL/GenBank/DDBJ whole genome shotgun (WGS) entry which is preliminary data.</text>
</comment>
<evidence type="ECO:0000313" key="2">
    <source>
        <dbReference type="Proteomes" id="UP001163603"/>
    </source>
</evidence>
<sequence length="65" mass="7418">MLRCKLKKIEKGIAFGYDEGSLKCMSSRTKEELHDFLFHFPCLTIIGGNICMLKTKVEGLVLLLR</sequence>
<keyword evidence="2" id="KW-1185">Reference proteome</keyword>
<protein>
    <submittedName>
        <fullName evidence="1">Uncharacterized protein</fullName>
    </submittedName>
</protein>
<accession>A0ACC0XD26</accession>
<name>A0ACC0XD26_9ROSI</name>
<gene>
    <name evidence="1" type="ORF">Pint_20747</name>
</gene>
<evidence type="ECO:0000313" key="1">
    <source>
        <dbReference type="EMBL" id="KAJ0013926.1"/>
    </source>
</evidence>
<reference evidence="2" key="1">
    <citation type="journal article" date="2023" name="G3 (Bethesda)">
        <title>Genome assembly and association tests identify interacting loci associated with vigor, precocity, and sex in interspecific pistachio rootstocks.</title>
        <authorList>
            <person name="Palmer W."/>
            <person name="Jacygrad E."/>
            <person name="Sagayaradj S."/>
            <person name="Cavanaugh K."/>
            <person name="Han R."/>
            <person name="Bertier L."/>
            <person name="Beede B."/>
            <person name="Kafkas S."/>
            <person name="Golino D."/>
            <person name="Preece J."/>
            <person name="Michelmore R."/>
        </authorList>
    </citation>
    <scope>NUCLEOTIDE SEQUENCE [LARGE SCALE GENOMIC DNA]</scope>
</reference>
<proteinExistence type="predicted"/>
<dbReference type="EMBL" id="CM047748">
    <property type="protein sequence ID" value="KAJ0013926.1"/>
    <property type="molecule type" value="Genomic_DNA"/>
</dbReference>